<dbReference type="KEGG" id="ath:AT5G42410"/>
<sequence>MRTLVKKLLWCGAKNISSSRTSALPEEGRVRVYVGKDKESQCKLEVEANLLNHPMLEDLLRLSEEEFGHSYEGALRIACEIDVFIKLVNLHKTTNHHNNSVCFHNNSTKLL</sequence>
<proteinExistence type="inferred from homology"/>
<accession>A0A178UJY6</accession>
<reference evidence="8 10" key="3">
    <citation type="submission" date="2019-11" db="EMBL/GenBank/DDBJ databases">
        <authorList>
            <person name="Jiao W.-B."/>
            <person name="Schneeberger K."/>
        </authorList>
    </citation>
    <scope>NUCLEOTIDE SEQUENCE [LARGE SCALE GENOMIC DNA]</scope>
    <source>
        <strain evidence="10">cv. An-1</strain>
        <strain evidence="11">cv. C24</strain>
    </source>
</reference>
<reference evidence="7" key="2">
    <citation type="submission" date="2016-03" db="EMBL/GenBank/DDBJ databases">
        <title>Full-length assembly of Arabidopsis thaliana Ler reveals the complement of translocations and inversions.</title>
        <authorList>
            <person name="Zapata L."/>
            <person name="Schneeberger K."/>
            <person name="Ossowski S."/>
        </authorList>
    </citation>
    <scope>NUCLEOTIDE SEQUENCE [LARGE SCALE GENOMIC DNA]</scope>
    <source>
        <tissue evidence="7">Leaf</tissue>
    </source>
</reference>
<dbReference type="EMBL" id="CACSHJ010000096">
    <property type="protein sequence ID" value="CAA0406993.1"/>
    <property type="molecule type" value="Genomic_DNA"/>
</dbReference>
<evidence type="ECO:0000313" key="8">
    <source>
        <dbReference type="EMBL" id="VYS69039.1"/>
    </source>
</evidence>
<evidence type="ECO:0000313" key="6">
    <source>
        <dbReference type="EMBL" id="CAD5333740.1"/>
    </source>
</evidence>
<dbReference type="Pfam" id="PF02519">
    <property type="entry name" value="Auxin_inducible"/>
    <property type="match status" value="1"/>
</dbReference>
<evidence type="ECO:0000313" key="4">
    <source>
        <dbReference type="Araport" id="AT5G42410"/>
    </source>
</evidence>
<evidence type="ECO:0000256" key="2">
    <source>
        <dbReference type="ARBA" id="ARBA00022473"/>
    </source>
</evidence>
<reference evidence="6 12" key="4">
    <citation type="submission" date="2020-09" db="EMBL/GenBank/DDBJ databases">
        <authorList>
            <person name="Ashkenazy H."/>
        </authorList>
    </citation>
    <scope>NUCLEOTIDE SEQUENCE [LARGE SCALE GENOMIC DNA]</scope>
    <source>
        <strain evidence="12">cv. Cdm-0</strain>
    </source>
</reference>
<dbReference type="PANTHER" id="PTHR31374:SF216">
    <property type="entry name" value="SAUR-LIKE AUXIN-RESPONSIVE PROTEIN FAMILY"/>
    <property type="match status" value="1"/>
</dbReference>
<dbReference type="GO" id="GO:0009733">
    <property type="term" value="P:response to auxin"/>
    <property type="evidence" value="ECO:0007669"/>
    <property type="project" value="InterPro"/>
</dbReference>
<gene>
    <name evidence="4" type="ordered locus">At5g42410</name>
    <name evidence="7" type="ordered locus">AXX17_At5g40270</name>
    <name evidence="8" type="ORF">AN1_LOCUS24426</name>
    <name evidence="6" type="ORF">AT9943_LOCUS21085</name>
    <name evidence="5" type="ORF">C24_LOCUS24250</name>
</gene>
<comment type="similarity">
    <text evidence="1">Belongs to the ARG7 family.</text>
</comment>
<keyword evidence="3" id="KW-0341">Growth regulation</keyword>
<organism evidence="7 9">
    <name type="scientific">Arabidopsis thaliana</name>
    <name type="common">Mouse-ear cress</name>
    <dbReference type="NCBI Taxonomy" id="3702"/>
    <lineage>
        <taxon>Eukaryota</taxon>
        <taxon>Viridiplantae</taxon>
        <taxon>Streptophyta</taxon>
        <taxon>Embryophyta</taxon>
        <taxon>Tracheophyta</taxon>
        <taxon>Spermatophyta</taxon>
        <taxon>Magnoliopsida</taxon>
        <taxon>eudicotyledons</taxon>
        <taxon>Gunneridae</taxon>
        <taxon>Pentapetalae</taxon>
        <taxon>rosids</taxon>
        <taxon>malvids</taxon>
        <taxon>Brassicales</taxon>
        <taxon>Brassicaceae</taxon>
        <taxon>Camelineae</taxon>
        <taxon>Arabidopsis</taxon>
    </lineage>
</organism>
<dbReference type="AlphaFoldDB" id="A0A178UJY6"/>
<dbReference type="SMR" id="A0A178UJY6"/>
<dbReference type="EMBL" id="LR881470">
    <property type="protein sequence ID" value="CAD5333740.1"/>
    <property type="molecule type" value="Genomic_DNA"/>
</dbReference>
<dbReference type="InterPro" id="IPR003676">
    <property type="entry name" value="SAUR_fam"/>
</dbReference>
<evidence type="ECO:0000256" key="1">
    <source>
        <dbReference type="ARBA" id="ARBA00006974"/>
    </source>
</evidence>
<dbReference type="PANTHER" id="PTHR31374">
    <property type="entry name" value="AUXIN-INDUCED PROTEIN-LIKE-RELATED"/>
    <property type="match status" value="1"/>
</dbReference>
<dbReference type="Proteomes" id="UP000426265">
    <property type="component" value="Unassembled WGS sequence"/>
</dbReference>
<name>A0A178UJY6_ARATH</name>
<dbReference type="OrthoDB" id="1864078at2759"/>
<evidence type="ECO:0000313" key="11">
    <source>
        <dbReference type="Proteomes" id="UP000434276"/>
    </source>
</evidence>
<reference evidence="9" key="1">
    <citation type="journal article" date="2016" name="Proc. Natl. Acad. Sci. U.S.A.">
        <title>Chromosome-level assembly of Arabidopsis thaliana Ler reveals the extent of translocation and inversion polymorphisms.</title>
        <authorList>
            <person name="Zapata L."/>
            <person name="Ding J."/>
            <person name="Willing E.M."/>
            <person name="Hartwig B."/>
            <person name="Bezdan D."/>
            <person name="Jiao W.B."/>
            <person name="Patel V."/>
            <person name="Velikkakam James G."/>
            <person name="Koornneef M."/>
            <person name="Ossowski S."/>
            <person name="Schneeberger K."/>
        </authorList>
    </citation>
    <scope>NUCLEOTIDE SEQUENCE [LARGE SCALE GENOMIC DNA]</scope>
    <source>
        <strain evidence="9">cv. Landsberg erecta</strain>
    </source>
</reference>
<dbReference type="OMA" id="IDVFIKL"/>
<evidence type="ECO:0000313" key="10">
    <source>
        <dbReference type="Proteomes" id="UP000426265"/>
    </source>
</evidence>
<dbReference type="Proteomes" id="UP000078284">
    <property type="component" value="Chromosome 5"/>
</dbReference>
<evidence type="ECO:0000313" key="9">
    <source>
        <dbReference type="Proteomes" id="UP000078284"/>
    </source>
</evidence>
<protein>
    <submittedName>
        <fullName evidence="6">(thale cress) hypothetical protein</fullName>
    </submittedName>
</protein>
<evidence type="ECO:0000313" key="7">
    <source>
        <dbReference type="EMBL" id="OAO94043.1"/>
    </source>
</evidence>
<dbReference type="GeneID" id="834247"/>
<evidence type="ECO:0000256" key="3">
    <source>
        <dbReference type="ARBA" id="ARBA00022604"/>
    </source>
</evidence>
<evidence type="ECO:0000313" key="5">
    <source>
        <dbReference type="EMBL" id="CAA0406993.1"/>
    </source>
</evidence>
<dbReference type="Proteomes" id="UP000434276">
    <property type="component" value="Unassembled WGS sequence"/>
</dbReference>
<dbReference type="ExpressionAtlas" id="A0A178UJY6">
    <property type="expression patterns" value="baseline and differential"/>
</dbReference>
<evidence type="ECO:0000313" key="12">
    <source>
        <dbReference type="Proteomes" id="UP000516314"/>
    </source>
</evidence>
<dbReference type="EMBL" id="LUHQ01000005">
    <property type="protein sequence ID" value="OAO94043.1"/>
    <property type="molecule type" value="Genomic_DNA"/>
</dbReference>
<dbReference type="EMBL" id="CACRSJ010000110">
    <property type="protein sequence ID" value="VYS69039.1"/>
    <property type="molecule type" value="Genomic_DNA"/>
</dbReference>
<dbReference type="Proteomes" id="UP000516314">
    <property type="component" value="Chromosome 5"/>
</dbReference>
<dbReference type="Araport" id="AT5G42410"/>
<keyword evidence="2" id="KW-0217">Developmental protein</keyword>